<dbReference type="InterPro" id="IPR001279">
    <property type="entry name" value="Metallo-B-lactamas"/>
</dbReference>
<accession>A0A291RQQ0</accession>
<evidence type="ECO:0000313" key="3">
    <source>
        <dbReference type="Proteomes" id="UP000221961"/>
    </source>
</evidence>
<dbReference type="PANTHER" id="PTHR42951">
    <property type="entry name" value="METALLO-BETA-LACTAMASE DOMAIN-CONTAINING"/>
    <property type="match status" value="1"/>
</dbReference>
<keyword evidence="2" id="KW-0378">Hydrolase</keyword>
<dbReference type="EMBL" id="CP023778">
    <property type="protein sequence ID" value="ATL69803.1"/>
    <property type="molecule type" value="Genomic_DNA"/>
</dbReference>
<dbReference type="InterPro" id="IPR050855">
    <property type="entry name" value="NDM-1-like"/>
</dbReference>
<dbReference type="AlphaFoldDB" id="A0A291RQQ0"/>
<reference evidence="2 3" key="1">
    <citation type="submission" date="2017-10" db="EMBL/GenBank/DDBJ databases">
        <title>Comparative genomics between pathogenic Norcardia.</title>
        <authorList>
            <person name="Zeng L."/>
        </authorList>
    </citation>
    <scope>NUCLEOTIDE SEQUENCE [LARGE SCALE GENOMIC DNA]</scope>
    <source>
        <strain evidence="2 3">NC_YFY_NT001</strain>
    </source>
</reference>
<sequence>MRIGFGDEGLGVVTEDWFAVRRLRDGVYLIAEPMHVNSYLIVGSRRAVLFDTGLGVASIRRCVEAVTGLPVTVVNSHHHFDHVGGNAEFDEVAFHPDGIALHRTGPPSHWLPRYLEATALMEEQYRAFEVVDRAWFNVLASEMRMRPFPADFDPGRWSVRAVEPTRLLTDGSEIDLGDRALRVVHTPGHSIDSICLLDERNRLLFSGDTIGTGSMYAHLATADIETYARTADMLATDIAPRVDDILCAHGARYRTYPDVLARIADAFDLLLRGSLTLDDRTDCFLDPVKAAIFDEFSLFVPTGFRCCTAPAE</sequence>
<dbReference type="PANTHER" id="PTHR42951:SF4">
    <property type="entry name" value="ACYL-COENZYME A THIOESTERASE MBLAC2"/>
    <property type="match status" value="1"/>
</dbReference>
<dbReference type="Gene3D" id="3.60.15.10">
    <property type="entry name" value="Ribonuclease Z/Hydroxyacylglutathione hydrolase-like"/>
    <property type="match status" value="1"/>
</dbReference>
<dbReference type="KEGG" id="ntp:CRH09_30180"/>
<feature type="domain" description="Metallo-beta-lactamase" evidence="1">
    <location>
        <begin position="35"/>
        <end position="249"/>
    </location>
</feature>
<protein>
    <submittedName>
        <fullName evidence="2">Zn-dependent hydrolase</fullName>
    </submittedName>
</protein>
<dbReference type="InterPro" id="IPR036866">
    <property type="entry name" value="RibonucZ/Hydroxyglut_hydro"/>
</dbReference>
<dbReference type="SUPFAM" id="SSF56281">
    <property type="entry name" value="Metallo-hydrolase/oxidoreductase"/>
    <property type="match status" value="1"/>
</dbReference>
<gene>
    <name evidence="2" type="ORF">CRH09_30180</name>
</gene>
<dbReference type="Proteomes" id="UP000221961">
    <property type="component" value="Chromosome"/>
</dbReference>
<evidence type="ECO:0000259" key="1">
    <source>
        <dbReference type="SMART" id="SM00849"/>
    </source>
</evidence>
<name>A0A291RQQ0_9NOCA</name>
<dbReference type="Pfam" id="PF00753">
    <property type="entry name" value="Lactamase_B"/>
    <property type="match status" value="1"/>
</dbReference>
<dbReference type="SMART" id="SM00849">
    <property type="entry name" value="Lactamase_B"/>
    <property type="match status" value="1"/>
</dbReference>
<proteinExistence type="predicted"/>
<organism evidence="2 3">
    <name type="scientific">Nocardia terpenica</name>
    <dbReference type="NCBI Taxonomy" id="455432"/>
    <lineage>
        <taxon>Bacteria</taxon>
        <taxon>Bacillati</taxon>
        <taxon>Actinomycetota</taxon>
        <taxon>Actinomycetes</taxon>
        <taxon>Mycobacteriales</taxon>
        <taxon>Nocardiaceae</taxon>
        <taxon>Nocardia</taxon>
    </lineage>
</organism>
<evidence type="ECO:0000313" key="2">
    <source>
        <dbReference type="EMBL" id="ATL69803.1"/>
    </source>
</evidence>
<dbReference type="GO" id="GO:0016787">
    <property type="term" value="F:hydrolase activity"/>
    <property type="evidence" value="ECO:0007669"/>
    <property type="project" value="UniProtKB-KW"/>
</dbReference>